<evidence type="ECO:0000313" key="2">
    <source>
        <dbReference type="EMBL" id="CAD8865867.1"/>
    </source>
</evidence>
<feature type="compositionally biased region" description="Basic and acidic residues" evidence="1">
    <location>
        <begin position="76"/>
        <end position="97"/>
    </location>
</feature>
<name>A0A7S1FG88_NOCSC</name>
<gene>
    <name evidence="2" type="ORF">NSCI0253_LOCUS40222</name>
</gene>
<dbReference type="AlphaFoldDB" id="A0A7S1FG88"/>
<organism evidence="2">
    <name type="scientific">Noctiluca scintillans</name>
    <name type="common">Sea sparkle</name>
    <name type="synonym">Red tide dinoflagellate</name>
    <dbReference type="NCBI Taxonomy" id="2966"/>
    <lineage>
        <taxon>Eukaryota</taxon>
        <taxon>Sar</taxon>
        <taxon>Alveolata</taxon>
        <taxon>Dinophyceae</taxon>
        <taxon>Noctilucales</taxon>
        <taxon>Noctilucaceae</taxon>
        <taxon>Noctiluca</taxon>
    </lineage>
</organism>
<proteinExistence type="predicted"/>
<reference evidence="2" key="1">
    <citation type="submission" date="2021-01" db="EMBL/GenBank/DDBJ databases">
        <authorList>
            <person name="Corre E."/>
            <person name="Pelletier E."/>
            <person name="Niang G."/>
            <person name="Scheremetjew M."/>
            <person name="Finn R."/>
            <person name="Kale V."/>
            <person name="Holt S."/>
            <person name="Cochrane G."/>
            <person name="Meng A."/>
            <person name="Brown T."/>
            <person name="Cohen L."/>
        </authorList>
    </citation>
    <scope>NUCLEOTIDE SEQUENCE</scope>
</reference>
<dbReference type="EMBL" id="HBFQ01056729">
    <property type="protein sequence ID" value="CAD8865867.1"/>
    <property type="molecule type" value="Transcribed_RNA"/>
</dbReference>
<protein>
    <submittedName>
        <fullName evidence="2">Uncharacterized protein</fullName>
    </submittedName>
</protein>
<evidence type="ECO:0000256" key="1">
    <source>
        <dbReference type="SAM" id="MobiDB-lite"/>
    </source>
</evidence>
<accession>A0A7S1FG88</accession>
<sequence length="127" mass="13842">MACTGSKNEGNPVDAQLLRDLNDFGEGINDSLLKTDGVGNDGDRLADRNLRESELADFRAAITTLRKRPLQPQRSNESDKPKRRLPDFVTVKEKDGDASVPLFESAQEEGASPLGFTLAGYSSDESE</sequence>
<feature type="region of interest" description="Disordered" evidence="1">
    <location>
        <begin position="64"/>
        <end position="127"/>
    </location>
</feature>